<evidence type="ECO:0000313" key="2">
    <source>
        <dbReference type="EMBL" id="KAL3316997.1"/>
    </source>
</evidence>
<feature type="compositionally biased region" description="Basic residues" evidence="1">
    <location>
        <begin position="25"/>
        <end position="39"/>
    </location>
</feature>
<organism evidence="2 3">
    <name type="scientific">Cichlidogyrus casuarinus</name>
    <dbReference type="NCBI Taxonomy" id="1844966"/>
    <lineage>
        <taxon>Eukaryota</taxon>
        <taxon>Metazoa</taxon>
        <taxon>Spiralia</taxon>
        <taxon>Lophotrochozoa</taxon>
        <taxon>Platyhelminthes</taxon>
        <taxon>Monogenea</taxon>
        <taxon>Monopisthocotylea</taxon>
        <taxon>Dactylogyridea</taxon>
        <taxon>Ancyrocephalidae</taxon>
        <taxon>Cichlidogyrus</taxon>
    </lineage>
</organism>
<dbReference type="EMBL" id="JBJKFK010000449">
    <property type="protein sequence ID" value="KAL3316997.1"/>
    <property type="molecule type" value="Genomic_DNA"/>
</dbReference>
<comment type="caution">
    <text evidence="2">The sequence shown here is derived from an EMBL/GenBank/DDBJ whole genome shotgun (WGS) entry which is preliminary data.</text>
</comment>
<feature type="compositionally biased region" description="Basic and acidic residues" evidence="1">
    <location>
        <begin position="74"/>
        <end position="102"/>
    </location>
</feature>
<accession>A0ABD2QBT4</accession>
<keyword evidence="3" id="KW-1185">Reference proteome</keyword>
<sequence>MNENPDIIEDKQVAEEITECNKSSRISKKRHKKSKKKKKENSLSSHGEKTNEKEERLHMRSPESSFRSKHKHRDREYSRHEERSHRKPSESRHHRDLSSTSE</sequence>
<reference evidence="2 3" key="1">
    <citation type="submission" date="2024-11" db="EMBL/GenBank/DDBJ databases">
        <title>Adaptive evolution of stress response genes in parasites aligns with host niche diversity.</title>
        <authorList>
            <person name="Hahn C."/>
            <person name="Resl P."/>
        </authorList>
    </citation>
    <scope>NUCLEOTIDE SEQUENCE [LARGE SCALE GENOMIC DNA]</scope>
    <source>
        <strain evidence="2">EGGRZ-B1_66</strain>
        <tissue evidence="2">Body</tissue>
    </source>
</reference>
<evidence type="ECO:0000313" key="3">
    <source>
        <dbReference type="Proteomes" id="UP001626550"/>
    </source>
</evidence>
<feature type="region of interest" description="Disordered" evidence="1">
    <location>
        <begin position="19"/>
        <end position="102"/>
    </location>
</feature>
<name>A0ABD2QBT4_9PLAT</name>
<dbReference type="Proteomes" id="UP001626550">
    <property type="component" value="Unassembled WGS sequence"/>
</dbReference>
<proteinExistence type="predicted"/>
<protein>
    <submittedName>
        <fullName evidence="2">Uncharacterized protein</fullName>
    </submittedName>
</protein>
<feature type="compositionally biased region" description="Basic and acidic residues" evidence="1">
    <location>
        <begin position="46"/>
        <end position="61"/>
    </location>
</feature>
<dbReference type="AlphaFoldDB" id="A0ABD2QBT4"/>
<gene>
    <name evidence="2" type="ORF">Ciccas_004354</name>
</gene>
<evidence type="ECO:0000256" key="1">
    <source>
        <dbReference type="SAM" id="MobiDB-lite"/>
    </source>
</evidence>